<sequence length="178" mass="19122">MVRNLLLGCAGSIGVLFLPTLIIRLRKEYNTEIDVMMTANAQKFLTPYSFEILTGKPVTTDMFVGYGREHITLVESHDVFLIAPATASMISKIAAGIADDIVSLSACVCMGSNTKLLVAPAMNAAMWSNPFVQANVEKLKGAGVHFVGPSVGTEIVKFKEATTALASDDEIVEKLLEL</sequence>
<feature type="domain" description="Flavoprotein" evidence="1">
    <location>
        <begin position="4"/>
        <end position="176"/>
    </location>
</feature>
<dbReference type="SUPFAM" id="SSF52507">
    <property type="entry name" value="Homo-oligomeric flavin-containing Cys decarboxylases, HFCD"/>
    <property type="match status" value="1"/>
</dbReference>
<evidence type="ECO:0000313" key="2">
    <source>
        <dbReference type="EMBL" id="BAM13932.1"/>
    </source>
</evidence>
<dbReference type="PANTHER" id="PTHR14359">
    <property type="entry name" value="HOMO-OLIGOMERIC FLAVIN CONTAINING CYS DECARBOXYLASE FAMILY"/>
    <property type="match status" value="1"/>
</dbReference>
<protein>
    <submittedName>
        <fullName evidence="2">Phosphopantothenoylcysteine decarboxylase</fullName>
    </submittedName>
</protein>
<dbReference type="Pfam" id="PF02441">
    <property type="entry name" value="Flavoprotein"/>
    <property type="match status" value="1"/>
</dbReference>
<dbReference type="GO" id="GO:0015937">
    <property type="term" value="P:coenzyme A biosynthetic process"/>
    <property type="evidence" value="ECO:0007669"/>
    <property type="project" value="TreeGrafter"/>
</dbReference>
<dbReference type="EMBL" id="AB714582">
    <property type="protein sequence ID" value="BAM13932.1"/>
    <property type="molecule type" value="Genomic_DNA"/>
</dbReference>
<dbReference type="Gene3D" id="3.40.50.1950">
    <property type="entry name" value="Flavin prenyltransferase-like"/>
    <property type="match status" value="1"/>
</dbReference>
<dbReference type="RefSeq" id="WP_015061096.1">
    <property type="nucleotide sequence ID" value="NC_019309.1"/>
</dbReference>
<dbReference type="InterPro" id="IPR036551">
    <property type="entry name" value="Flavin_trans-like"/>
</dbReference>
<dbReference type="GO" id="GO:0004633">
    <property type="term" value="F:phosphopantothenoylcysteine decarboxylase activity"/>
    <property type="evidence" value="ECO:0007669"/>
    <property type="project" value="TreeGrafter"/>
</dbReference>
<dbReference type="InterPro" id="IPR003382">
    <property type="entry name" value="Flavoprotein"/>
</dbReference>
<accession>I2FFZ7</accession>
<evidence type="ECO:0000259" key="1">
    <source>
        <dbReference type="Pfam" id="PF02441"/>
    </source>
</evidence>
<dbReference type="GO" id="GO:0010181">
    <property type="term" value="F:FMN binding"/>
    <property type="evidence" value="ECO:0007669"/>
    <property type="project" value="TreeGrafter"/>
</dbReference>
<dbReference type="PANTHER" id="PTHR14359:SF6">
    <property type="entry name" value="PHOSPHOPANTOTHENOYLCYSTEINE DECARBOXYLASE"/>
    <property type="match status" value="1"/>
</dbReference>
<name>I2FFZ7_9PSED</name>
<proteinExistence type="predicted"/>
<geneLocation type="plasmid" evidence="2">
    <name>pMR68</name>
</geneLocation>
<keyword evidence="2" id="KW-0614">Plasmid</keyword>
<organism evidence="2">
    <name type="scientific">Pseudomonas sp. K-62</name>
    <dbReference type="NCBI Taxonomy" id="76885"/>
    <lineage>
        <taxon>Bacteria</taxon>
        <taxon>Pseudomonadati</taxon>
        <taxon>Pseudomonadota</taxon>
        <taxon>Gammaproteobacteria</taxon>
        <taxon>Pseudomonadales</taxon>
        <taxon>Pseudomonadaceae</taxon>
        <taxon>Pseudomonas</taxon>
    </lineage>
</organism>
<reference evidence="2" key="1">
    <citation type="submission" date="2012-04" db="EMBL/GenBank/DDBJ databases">
        <title>Nucleotide sequence of Pseudomonas sp. K-62 plasmid pMR68 containing mercury resistance genes.</title>
        <authorList>
            <person name="Kiyono M."/>
            <person name="Mochizuki Y."/>
            <person name="Koizawa K."/>
            <person name="Sone Y."/>
            <person name="Nakamura R."/>
            <person name="Pan-Hou H."/>
            <person name="Sakabe K."/>
        </authorList>
    </citation>
    <scope>NUCLEOTIDE SEQUENCE</scope>
    <source>
        <strain evidence="2">K-62</strain>
        <plasmid evidence="2">pMR68</plasmid>
    </source>
</reference>
<dbReference type="AlphaFoldDB" id="I2FFZ7"/>
<dbReference type="GO" id="GO:0071513">
    <property type="term" value="C:phosphopantothenoylcysteine decarboxylase complex"/>
    <property type="evidence" value="ECO:0007669"/>
    <property type="project" value="TreeGrafter"/>
</dbReference>